<feature type="region of interest" description="Disordered" evidence="1">
    <location>
        <begin position="88"/>
        <end position="110"/>
    </location>
</feature>
<proteinExistence type="predicted"/>
<accession>A0A0F7ZG16</accession>
<evidence type="ECO:0000313" key="4">
    <source>
        <dbReference type="Proteomes" id="UP000054481"/>
    </source>
</evidence>
<name>A0A0F7ZG16_9HYPO</name>
<reference evidence="3 4" key="1">
    <citation type="journal article" date="2014" name="Genome Biol. Evol.">
        <title>Comparative genomics and transcriptomics analyses reveal divergent lifestyle features of nematode endoparasitic fungus Hirsutella minnesotensis.</title>
        <authorList>
            <person name="Lai Y."/>
            <person name="Liu K."/>
            <person name="Zhang X."/>
            <person name="Zhang X."/>
            <person name="Li K."/>
            <person name="Wang N."/>
            <person name="Shu C."/>
            <person name="Wu Y."/>
            <person name="Wang C."/>
            <person name="Bushley K.E."/>
            <person name="Xiang M."/>
            <person name="Liu X."/>
        </authorList>
    </citation>
    <scope>NUCLEOTIDE SEQUENCE [LARGE SCALE GENOMIC DNA]</scope>
    <source>
        <strain evidence="3 4">3608</strain>
    </source>
</reference>
<dbReference type="OrthoDB" id="5095644at2759"/>
<dbReference type="Proteomes" id="UP000054481">
    <property type="component" value="Unassembled WGS sequence"/>
</dbReference>
<sequence>MSFDNTYNTNRFKLPLFQKHEGFQFLAEGIRQLNEKHDIPLPEVVITDYDQQMKAGLDSQFPDSQQQICTHHINSNVLLSAKRKWKDAKEDGDSDDSSSGSGQTQTALTSGDIEAVLSVEGHGDPSLQNDRTTPVPHNYRGVLEMWKYVAFTQTKEDYEMAWVRLCEEFNDQQAILTYLHKTYLPERDFIDSCSQDEVLTAWACSNPQNHAGGLETERVCGNSPQGGHTVPGTESHGSNAKLNVFWLQSSLAGPGHVKVQ</sequence>
<evidence type="ECO:0000256" key="1">
    <source>
        <dbReference type="SAM" id="MobiDB-lite"/>
    </source>
</evidence>
<dbReference type="EMBL" id="KQ030648">
    <property type="protein sequence ID" value="KJZ70106.1"/>
    <property type="molecule type" value="Genomic_DNA"/>
</dbReference>
<dbReference type="Pfam" id="PF10551">
    <property type="entry name" value="MULE"/>
    <property type="match status" value="1"/>
</dbReference>
<organism evidence="3 4">
    <name type="scientific">Hirsutella minnesotensis 3608</name>
    <dbReference type="NCBI Taxonomy" id="1043627"/>
    <lineage>
        <taxon>Eukaryota</taxon>
        <taxon>Fungi</taxon>
        <taxon>Dikarya</taxon>
        <taxon>Ascomycota</taxon>
        <taxon>Pezizomycotina</taxon>
        <taxon>Sordariomycetes</taxon>
        <taxon>Hypocreomycetidae</taxon>
        <taxon>Hypocreales</taxon>
        <taxon>Ophiocordycipitaceae</taxon>
        <taxon>Hirsutella</taxon>
    </lineage>
</organism>
<evidence type="ECO:0000313" key="3">
    <source>
        <dbReference type="EMBL" id="KJZ70106.1"/>
    </source>
</evidence>
<protein>
    <recommendedName>
        <fullName evidence="2">MULE transposase domain-containing protein</fullName>
    </recommendedName>
</protein>
<evidence type="ECO:0000259" key="2">
    <source>
        <dbReference type="Pfam" id="PF10551"/>
    </source>
</evidence>
<gene>
    <name evidence="3" type="ORF">HIM_10509</name>
</gene>
<dbReference type="InterPro" id="IPR018289">
    <property type="entry name" value="MULE_transposase_dom"/>
</dbReference>
<dbReference type="AlphaFoldDB" id="A0A0F7ZG16"/>
<feature type="domain" description="MULE transposase" evidence="2">
    <location>
        <begin position="19"/>
        <end position="76"/>
    </location>
</feature>
<keyword evidence="4" id="KW-1185">Reference proteome</keyword>